<dbReference type="InterPro" id="IPR032865">
    <property type="entry name" value="Prok-E2_A"/>
</dbReference>
<dbReference type="Gene3D" id="3.40.140.10">
    <property type="entry name" value="Cytidine Deaminase, domain 2"/>
    <property type="match status" value="1"/>
</dbReference>
<dbReference type="SUPFAM" id="SSF69572">
    <property type="entry name" value="Activating enzymes of the ubiquitin-like proteins"/>
    <property type="match status" value="1"/>
</dbReference>
<dbReference type="GO" id="GO:0008641">
    <property type="term" value="F:ubiquitin-like modifier activating enzyme activity"/>
    <property type="evidence" value="ECO:0007669"/>
    <property type="project" value="InterPro"/>
</dbReference>
<dbReference type="RefSeq" id="WP_085462620.1">
    <property type="nucleotide sequence ID" value="NZ_FXBL01000003.1"/>
</dbReference>
<dbReference type="OrthoDB" id="7516877at2"/>
<keyword evidence="2" id="KW-1185">Reference proteome</keyword>
<sequence>MTAQQFERHAQQFVRVAVDHRQCVEAGIINISDDHARVYVVLSVEMPLPFASKGSSPDGVQLQERVEIHIGADYPWKSPSFILREDFPRNLPHLSAGGGKSLPRPCLVDGSIDEYFSSFGLVEVGILQLLSQMAVWLAKAAVNGLMDPEHGWEPVMRYDLDDVVVVDPAAVRGRVGRDAGTVWLKSDFFRYRSGQGRLSGDEVYLTVNEELAASVGKLGTFPFDINVSAAGYPYGTSITAVFWAAENVIANTIFPETIETLDDLAARAKDFGFGPAFDAFLRRLEERWVSAAWTSQGSLPIGVIFCARRPFKLIGRDSSIELLPYIFDVSPRKQRKSLYEGASGRRAVAARQVDKVSATLLRTVSASADLGKIALIGCGSVGSKVSLHLARSGATITGLADKGILQPHNMARHALVRDVLPLAKATELASELSKLGQNPKVYLEDAARGLAQAASRAKIAPVGTNSIVNTTASLLVRDALSIVAPADFPARVTEIALFGRGKGAFVLHEGPDRNPTLADLEIELSAKATDVESALLFDEKFGLTEIQIGDGCGSLTMPMTDARLSAMSAAAAELLADFITQDTAGGVIAVGTQAVNAPTTTWRSISVPTMMTVPVDGADWTLKISSDVERRIREEIAVYPGVETGGLMIGACSARTKTITIVDLLSAPPDSQRTRSLFVLGKQGLKDAIMERHLRSGKRLLDVGTWHSHLSEQGPSATDWRTARQLAAERSPPAVLLIATPSVYCSIVHDRSR</sequence>
<dbReference type="Pfam" id="PF14457">
    <property type="entry name" value="Prok-E2_A"/>
    <property type="match status" value="1"/>
</dbReference>
<organism evidence="1 2">
    <name type="scientific">Mesorhizobium australicum</name>
    <dbReference type="NCBI Taxonomy" id="536018"/>
    <lineage>
        <taxon>Bacteria</taxon>
        <taxon>Pseudomonadati</taxon>
        <taxon>Pseudomonadota</taxon>
        <taxon>Alphaproteobacteria</taxon>
        <taxon>Hyphomicrobiales</taxon>
        <taxon>Phyllobacteriaceae</taxon>
        <taxon>Mesorhizobium</taxon>
    </lineage>
</organism>
<dbReference type="Gene3D" id="3.40.50.720">
    <property type="entry name" value="NAD(P)-binding Rossmann-like Domain"/>
    <property type="match status" value="1"/>
</dbReference>
<dbReference type="InterPro" id="IPR035985">
    <property type="entry name" value="Ubiquitin-activating_enz"/>
</dbReference>
<name>A0A1X7MQK6_9HYPH</name>
<protein>
    <submittedName>
        <fullName evidence="1">ThiF family protein</fullName>
    </submittedName>
</protein>
<evidence type="ECO:0000313" key="2">
    <source>
        <dbReference type="Proteomes" id="UP000193083"/>
    </source>
</evidence>
<dbReference type="AlphaFoldDB" id="A0A1X7MQK6"/>
<proteinExistence type="predicted"/>
<dbReference type="EMBL" id="FXBL01000003">
    <property type="protein sequence ID" value="SMH26628.1"/>
    <property type="molecule type" value="Genomic_DNA"/>
</dbReference>
<accession>A0A1X7MQK6</accession>
<dbReference type="Proteomes" id="UP000193083">
    <property type="component" value="Unassembled WGS sequence"/>
</dbReference>
<gene>
    <name evidence="1" type="ORF">SAMN02982922_0374</name>
</gene>
<reference evidence="1 2" key="1">
    <citation type="submission" date="2017-04" db="EMBL/GenBank/DDBJ databases">
        <authorList>
            <person name="Afonso C.L."/>
            <person name="Miller P.J."/>
            <person name="Scott M.A."/>
            <person name="Spackman E."/>
            <person name="Goraichik I."/>
            <person name="Dimitrov K.M."/>
            <person name="Suarez D.L."/>
            <person name="Swayne D.E."/>
        </authorList>
    </citation>
    <scope>NUCLEOTIDE SEQUENCE [LARGE SCALE GENOMIC DNA]</scope>
    <source>
        <strain evidence="1 2">B5P</strain>
    </source>
</reference>
<evidence type="ECO:0000313" key="1">
    <source>
        <dbReference type="EMBL" id="SMH26628.1"/>
    </source>
</evidence>